<feature type="region of interest" description="Disordered" evidence="1">
    <location>
        <begin position="31"/>
        <end position="55"/>
    </location>
</feature>
<evidence type="ECO:0000256" key="1">
    <source>
        <dbReference type="SAM" id="MobiDB-lite"/>
    </source>
</evidence>
<evidence type="ECO:0000313" key="3">
    <source>
        <dbReference type="Proteomes" id="UP001499930"/>
    </source>
</evidence>
<dbReference type="Proteomes" id="UP001499930">
    <property type="component" value="Unassembled WGS sequence"/>
</dbReference>
<organism evidence="2 3">
    <name type="scientific">Streptosporangium longisporum</name>
    <dbReference type="NCBI Taxonomy" id="46187"/>
    <lineage>
        <taxon>Bacteria</taxon>
        <taxon>Bacillati</taxon>
        <taxon>Actinomycetota</taxon>
        <taxon>Actinomycetes</taxon>
        <taxon>Streptosporangiales</taxon>
        <taxon>Streptosporangiaceae</taxon>
        <taxon>Streptosporangium</taxon>
    </lineage>
</organism>
<protein>
    <submittedName>
        <fullName evidence="2">Uncharacterized protein</fullName>
    </submittedName>
</protein>
<comment type="caution">
    <text evidence="2">The sequence shown here is derived from an EMBL/GenBank/DDBJ whole genome shotgun (WGS) entry which is preliminary data.</text>
</comment>
<proteinExistence type="predicted"/>
<sequence length="55" mass="6328">MGPEFHLQLISERTSRLRAEAADYRRAREVQVHRESTGDTSAKRRRGLFGKIISS</sequence>
<accession>A0ABN3XU31</accession>
<name>A0ABN3XU31_9ACTN</name>
<evidence type="ECO:0000313" key="2">
    <source>
        <dbReference type="EMBL" id="GAA2996741.1"/>
    </source>
</evidence>
<reference evidence="2 3" key="1">
    <citation type="journal article" date="2019" name="Int. J. Syst. Evol. Microbiol.">
        <title>The Global Catalogue of Microorganisms (GCM) 10K type strain sequencing project: providing services to taxonomists for standard genome sequencing and annotation.</title>
        <authorList>
            <consortium name="The Broad Institute Genomics Platform"/>
            <consortium name="The Broad Institute Genome Sequencing Center for Infectious Disease"/>
            <person name="Wu L."/>
            <person name="Ma J."/>
        </authorList>
    </citation>
    <scope>NUCLEOTIDE SEQUENCE [LARGE SCALE GENOMIC DNA]</scope>
    <source>
        <strain evidence="2 3">JCM 3106</strain>
    </source>
</reference>
<gene>
    <name evidence="2" type="ORF">GCM10017559_16560</name>
</gene>
<dbReference type="RefSeq" id="WP_344890655.1">
    <property type="nucleotide sequence ID" value="NZ_BAAAWD010000006.1"/>
</dbReference>
<keyword evidence="3" id="KW-1185">Reference proteome</keyword>
<dbReference type="EMBL" id="BAAAWD010000006">
    <property type="protein sequence ID" value="GAA2996741.1"/>
    <property type="molecule type" value="Genomic_DNA"/>
</dbReference>